<name>A0A151GP14_DRECN</name>
<comment type="caution">
    <text evidence="4">The sequence shown here is derived from an EMBL/GenBank/DDBJ whole genome shotgun (WGS) entry which is preliminary data.</text>
</comment>
<feature type="transmembrane region" description="Helical" evidence="2">
    <location>
        <begin position="156"/>
        <end position="178"/>
    </location>
</feature>
<dbReference type="RefSeq" id="XP_040658188.1">
    <property type="nucleotide sequence ID" value="XM_040803155.1"/>
</dbReference>
<evidence type="ECO:0000313" key="4">
    <source>
        <dbReference type="EMBL" id="KYK58836.1"/>
    </source>
</evidence>
<keyword evidence="3" id="KW-0732">Signal</keyword>
<reference evidence="4 5" key="1">
    <citation type="journal article" date="2016" name="Sci. Rep.">
        <title>Insights into Adaptations to a Near-Obligate Nematode Endoparasitic Lifestyle from the Finished Genome of Drechmeria coniospora.</title>
        <authorList>
            <person name="Zhang L."/>
            <person name="Zhou Z."/>
            <person name="Guo Q."/>
            <person name="Fokkens L."/>
            <person name="Miskei M."/>
            <person name="Pocsi I."/>
            <person name="Zhang W."/>
            <person name="Chen M."/>
            <person name="Wang L."/>
            <person name="Sun Y."/>
            <person name="Donzelli B.G."/>
            <person name="Gibson D.M."/>
            <person name="Nelson D.R."/>
            <person name="Luo J.G."/>
            <person name="Rep M."/>
            <person name="Liu H."/>
            <person name="Yang S."/>
            <person name="Wang J."/>
            <person name="Krasnoff S.B."/>
            <person name="Xu Y."/>
            <person name="Molnar I."/>
            <person name="Lin M."/>
        </authorList>
    </citation>
    <scope>NUCLEOTIDE SEQUENCE [LARGE SCALE GENOMIC DNA]</scope>
    <source>
        <strain evidence="4 5">ARSEF 6962</strain>
    </source>
</reference>
<gene>
    <name evidence="4" type="ORF">DCS_05854</name>
</gene>
<evidence type="ECO:0000256" key="3">
    <source>
        <dbReference type="SAM" id="SignalP"/>
    </source>
</evidence>
<keyword evidence="2" id="KW-0472">Membrane</keyword>
<feature type="compositionally biased region" description="Polar residues" evidence="1">
    <location>
        <begin position="299"/>
        <end position="309"/>
    </location>
</feature>
<evidence type="ECO:0000313" key="5">
    <source>
        <dbReference type="Proteomes" id="UP000076580"/>
    </source>
</evidence>
<evidence type="ECO:0000256" key="1">
    <source>
        <dbReference type="SAM" id="MobiDB-lite"/>
    </source>
</evidence>
<sequence>MTGVILATQRRSAFAVRLLVVALLATSVLALQPATTLLPTNATSCYQASAVKNGCVYLEESAYYRCVCGHNGSQFLKDNAKCLGATDQVDLPVTYQYLADVCDRFKVPVNITRAGFFEAAGVADPDVDPVADKDASRDAGRGTDDKAEGISTGTKIAIAVGAIVGAAVALSGLILLLCRRKARRQRSEAVEPKSWRYEEISPSATALPRAWPTPTEPSPPRPSMPPRPLPPAELAASVPPPPEYTPSPVSGVNTLPTQPRTASPQTPPQAAAPPTAWTYVESAISPLTMVSQAPPLGEKTTSPCRQNGYRSYELEDTSIARPEPARQSREGMVEVANFI</sequence>
<protein>
    <recommendedName>
        <fullName evidence="6">Extracellular membrane protein CFEM domain-containing protein</fullName>
    </recommendedName>
</protein>
<dbReference type="InParanoid" id="A0A151GP14"/>
<evidence type="ECO:0008006" key="6">
    <source>
        <dbReference type="Google" id="ProtNLM"/>
    </source>
</evidence>
<dbReference type="GeneID" id="63718497"/>
<feature type="region of interest" description="Disordered" evidence="1">
    <location>
        <begin position="291"/>
        <end position="330"/>
    </location>
</feature>
<keyword evidence="2" id="KW-0812">Transmembrane</keyword>
<dbReference type="STRING" id="98403.A0A151GP14"/>
<keyword evidence="5" id="KW-1185">Reference proteome</keyword>
<dbReference type="Proteomes" id="UP000076580">
    <property type="component" value="Chromosome 02"/>
</dbReference>
<feature type="compositionally biased region" description="Pro residues" evidence="1">
    <location>
        <begin position="214"/>
        <end position="231"/>
    </location>
</feature>
<feature type="compositionally biased region" description="Low complexity" evidence="1">
    <location>
        <begin position="246"/>
        <end position="264"/>
    </location>
</feature>
<evidence type="ECO:0000256" key="2">
    <source>
        <dbReference type="SAM" id="Phobius"/>
    </source>
</evidence>
<proteinExistence type="predicted"/>
<dbReference type="EMBL" id="LAYC01000002">
    <property type="protein sequence ID" value="KYK58836.1"/>
    <property type="molecule type" value="Genomic_DNA"/>
</dbReference>
<dbReference type="AlphaFoldDB" id="A0A151GP14"/>
<accession>A0A151GP14</accession>
<feature type="region of interest" description="Disordered" evidence="1">
    <location>
        <begin position="127"/>
        <end position="148"/>
    </location>
</feature>
<feature type="region of interest" description="Disordered" evidence="1">
    <location>
        <begin position="206"/>
        <end position="274"/>
    </location>
</feature>
<organism evidence="4 5">
    <name type="scientific">Drechmeria coniospora</name>
    <name type="common">Nematophagous fungus</name>
    <name type="synonym">Meria coniospora</name>
    <dbReference type="NCBI Taxonomy" id="98403"/>
    <lineage>
        <taxon>Eukaryota</taxon>
        <taxon>Fungi</taxon>
        <taxon>Dikarya</taxon>
        <taxon>Ascomycota</taxon>
        <taxon>Pezizomycotina</taxon>
        <taxon>Sordariomycetes</taxon>
        <taxon>Hypocreomycetidae</taxon>
        <taxon>Hypocreales</taxon>
        <taxon>Ophiocordycipitaceae</taxon>
        <taxon>Drechmeria</taxon>
    </lineage>
</organism>
<keyword evidence="2" id="KW-1133">Transmembrane helix</keyword>
<feature type="signal peptide" evidence="3">
    <location>
        <begin position="1"/>
        <end position="30"/>
    </location>
</feature>
<feature type="chain" id="PRO_5007580777" description="Extracellular membrane protein CFEM domain-containing protein" evidence="3">
    <location>
        <begin position="31"/>
        <end position="339"/>
    </location>
</feature>
<feature type="compositionally biased region" description="Basic and acidic residues" evidence="1">
    <location>
        <begin position="130"/>
        <end position="148"/>
    </location>
</feature>